<organism evidence="4">
    <name type="scientific">Pseudomonas putida (strain W619)</name>
    <dbReference type="NCBI Taxonomy" id="390235"/>
    <lineage>
        <taxon>Bacteria</taxon>
        <taxon>Pseudomonadati</taxon>
        <taxon>Pseudomonadota</taxon>
        <taxon>Gammaproteobacteria</taxon>
        <taxon>Pseudomonadales</taxon>
        <taxon>Pseudomonadaceae</taxon>
        <taxon>Pseudomonas</taxon>
    </lineage>
</organism>
<evidence type="ECO:0000256" key="1">
    <source>
        <dbReference type="ARBA" id="ARBA00009075"/>
    </source>
</evidence>
<dbReference type="eggNOG" id="ENOG502Z9P4">
    <property type="taxonomic scope" value="Bacteria"/>
</dbReference>
<comment type="similarity">
    <text evidence="1">Belongs to the outer membrane porin (Opr) (TC 1.B.25) family.</text>
</comment>
<dbReference type="PANTHER" id="PTHR34596">
    <property type="entry name" value="CHITOPORIN"/>
    <property type="match status" value="1"/>
</dbReference>
<evidence type="ECO:0000256" key="2">
    <source>
        <dbReference type="ARBA" id="ARBA00022448"/>
    </source>
</evidence>
<name>B1JB53_PSEPW</name>
<dbReference type="GO" id="GO:0016020">
    <property type="term" value="C:membrane"/>
    <property type="evidence" value="ECO:0007669"/>
    <property type="project" value="InterPro"/>
</dbReference>
<dbReference type="OrthoDB" id="6759120at2"/>
<dbReference type="InterPro" id="IPR005318">
    <property type="entry name" value="OM_porin_bac"/>
</dbReference>
<dbReference type="KEGG" id="ppw:PputW619_3341"/>
<keyword evidence="3" id="KW-0732">Signal</keyword>
<sequence precursor="true">MSVVKGLLYPLPLLIGFACAPSALGAFLKDSKLNLNLRNFYINTDYREGHAGTSKAEEWGQGFRLLYESGYTDGKIGVGVDALGLLGVKLDSGKGRHQGSTTLTSDGDHAADQWSRFGATLKLKASKTDLRVGTLMPKLPVLVFTDTRPLPQTYQGGMVTLRELDDITLTAGKITQVTGVASADRTGMAVAGGRRQSNDFRFAGVDYRTRDNFLLQYYQAALEDYYSQQFLGVSHIWKVTEGRSLKSDLRYFRSRGIGANAAGEPGYQIAGYTPDHRGEIDNDTWSLAFTYAVGGHSFMLGYQSVSDDSDFVHLNQGSLSGDLGARGASTYLIAERLQSYFGRAGQDTQIAQYSYDFAAKGIPGLNVTVAHQDSEGIQSFAGSSLRERETDIILTYAVRSGPLRGLGLGLLYGELNSEVTPDQNQLRLMVSYNVELF</sequence>
<dbReference type="PROSITE" id="PS51257">
    <property type="entry name" value="PROKAR_LIPOPROTEIN"/>
    <property type="match status" value="1"/>
</dbReference>
<evidence type="ECO:0000313" key="4">
    <source>
        <dbReference type="EMBL" id="ACA73826.1"/>
    </source>
</evidence>
<dbReference type="InterPro" id="IPR023614">
    <property type="entry name" value="Porin_dom_sf"/>
</dbReference>
<evidence type="ECO:0000256" key="3">
    <source>
        <dbReference type="ARBA" id="ARBA00022729"/>
    </source>
</evidence>
<dbReference type="EMBL" id="CP000949">
    <property type="protein sequence ID" value="ACA73826.1"/>
    <property type="molecule type" value="Genomic_DNA"/>
</dbReference>
<reference evidence="4" key="1">
    <citation type="submission" date="2008-02" db="EMBL/GenBank/DDBJ databases">
        <title>Complete sequence of Psuedomonas putida W619.</title>
        <authorList>
            <consortium name="US DOE Joint Genome Institute"/>
            <person name="Copeland A."/>
            <person name="Lucas S."/>
            <person name="Lapidus A."/>
            <person name="Barry K."/>
            <person name="Detter J.C."/>
            <person name="Glavina del Rio T."/>
            <person name="Dalin E."/>
            <person name="Tice H."/>
            <person name="Pitluck S."/>
            <person name="Chain P."/>
            <person name="Malfatti S."/>
            <person name="Shin M."/>
            <person name="Vergez L."/>
            <person name="Schmutz J."/>
            <person name="Larimer F."/>
            <person name="Land M."/>
            <person name="Hauser L."/>
            <person name="Kyrpides N."/>
            <person name="Kim E."/>
            <person name="Taghavi S."/>
            <person name="Vangronsveld D."/>
            <person name="van der Lelie D."/>
            <person name="Richardson P."/>
        </authorList>
    </citation>
    <scope>NUCLEOTIDE SEQUENCE</scope>
    <source>
        <strain evidence="4">W619</strain>
    </source>
</reference>
<dbReference type="Gene3D" id="2.40.160.10">
    <property type="entry name" value="Porin"/>
    <property type="match status" value="1"/>
</dbReference>
<dbReference type="HOGENOM" id="CLU_042378_2_1_6"/>
<keyword evidence="2" id="KW-0813">Transport</keyword>
<accession>B1JB53</accession>
<protein>
    <submittedName>
        <fullName evidence="4">Outer membrane porin</fullName>
    </submittedName>
</protein>
<dbReference type="PANTHER" id="PTHR34596:SF2">
    <property type="entry name" value="CHITOPORIN"/>
    <property type="match status" value="1"/>
</dbReference>
<proteinExistence type="inferred from homology"/>
<gene>
    <name evidence="4" type="ordered locus">PputW619_3341</name>
</gene>
<dbReference type="Pfam" id="PF03573">
    <property type="entry name" value="OprD"/>
    <property type="match status" value="1"/>
</dbReference>
<dbReference type="GO" id="GO:0015288">
    <property type="term" value="F:porin activity"/>
    <property type="evidence" value="ECO:0007669"/>
    <property type="project" value="TreeGrafter"/>
</dbReference>
<dbReference type="AlphaFoldDB" id="B1JB53"/>
<dbReference type="STRING" id="390235.PputW619_3341"/>